<proteinExistence type="predicted"/>
<protein>
    <submittedName>
        <fullName evidence="1">Uncharacterized protein</fullName>
    </submittedName>
</protein>
<name>A0ACC6TR05_9CREN</name>
<dbReference type="Proteomes" id="UP000053480">
    <property type="component" value="Unassembled WGS sequence"/>
</dbReference>
<evidence type="ECO:0000313" key="2">
    <source>
        <dbReference type="Proteomes" id="UP000053480"/>
    </source>
</evidence>
<dbReference type="EMBL" id="JZWS03000013">
    <property type="protein sequence ID" value="MEW9492153.1"/>
    <property type="molecule type" value="Genomic_DNA"/>
</dbReference>
<accession>A0ACC6TR05</accession>
<organism evidence="1 2">
    <name type="scientific">Candidatus Aramenus sulfurataquae</name>
    <dbReference type="NCBI Taxonomy" id="1326980"/>
    <lineage>
        <taxon>Archaea</taxon>
        <taxon>Thermoproteota</taxon>
        <taxon>Thermoprotei</taxon>
        <taxon>Sulfolobales</taxon>
        <taxon>Sulfolobaceae</taxon>
        <taxon>Candidatus Aramenus</taxon>
    </lineage>
</organism>
<gene>
    <name evidence="1" type="ORF">TQ35_0008150</name>
</gene>
<comment type="caution">
    <text evidence="1">The sequence shown here is derived from an EMBL/GenBank/DDBJ whole genome shotgun (WGS) entry which is preliminary data.</text>
</comment>
<evidence type="ECO:0000313" key="1">
    <source>
        <dbReference type="EMBL" id="MEW9492153.1"/>
    </source>
</evidence>
<sequence>MDLKSTQRVTLLAGSVLYSLNVILSISLFTLLIISPLPVSNLDARAILTAVPLISGVFNALILALLSMSLKYAEYYGIAKSFLALIIYSGYWLAFKPGFDVLALIIPIMALCVAQIGVLYLYARVIKELFG</sequence>
<reference evidence="1" key="1">
    <citation type="submission" date="2024-07" db="EMBL/GenBank/DDBJ databases">
        <title>Metagenome and Metagenome-Assembled Genomes of Archaea from a hot spring from the geothermal field of Los Azufres, Mexico.</title>
        <authorList>
            <person name="Marin-Paredes R."/>
            <person name="Martinez-Romero E."/>
            <person name="Servin-Garciduenas L.E."/>
        </authorList>
    </citation>
    <scope>NUCLEOTIDE SEQUENCE</scope>
    <source>
        <strain evidence="1">AZ1-454</strain>
    </source>
</reference>